<feature type="signal peptide" evidence="2">
    <location>
        <begin position="1"/>
        <end position="22"/>
    </location>
</feature>
<gene>
    <name evidence="4" type="ORF">BEP19_08080</name>
</gene>
<evidence type="ECO:0000256" key="2">
    <source>
        <dbReference type="SAM" id="SignalP"/>
    </source>
</evidence>
<proteinExistence type="predicted"/>
<dbReference type="InterPro" id="IPR046720">
    <property type="entry name" value="DUF6612"/>
</dbReference>
<comment type="caution">
    <text evidence="4">The sequence shown here is derived from an EMBL/GenBank/DDBJ whole genome shotgun (WGS) entry which is preliminary data.</text>
</comment>
<sequence>MNFRKGFLALSLSTVMVTGLFAGGVNASAQDTGITRGEFAKAVVKQLDLSATNQNITLLSDVTTDSPYAESVGILQQRKVIVGYPDGTFQPNKPISKQEAYIILSKTLGISINQAEQIFNKEYGIQFKNKTLTDDEAKKAIQQALQSDPGAYQWMIDSAEVQLQQKSFRSDLKQQMKMIFSENIPEMNNQNELSMNADVKMEYHVEDGIHLTTVVDLGQLDGIELPEELADMKIEQYITPEGMFMQMPDPETGEVAWIKMDGTMMPFTFEQLMEMQKDSVGVNQALLDNKNVFYRDLGTEALGDAQTRKIGYRSRFTSFQELMGMIGQSLPDGFEEQLGAQLESVPEMGDLSLSGVMWIDETSKLPTKLSQEITFEMGQLANEDLPIDKMQIKQEGTMYDYNQVEKVVLPEEAKNAKTFEEMLEEANVELGDTPSDHELKTDEETLEDES</sequence>
<dbReference type="Pfam" id="PF00395">
    <property type="entry name" value="SLH"/>
    <property type="match status" value="1"/>
</dbReference>
<feature type="compositionally biased region" description="Basic and acidic residues" evidence="1">
    <location>
        <begin position="434"/>
        <end position="443"/>
    </location>
</feature>
<dbReference type="Pfam" id="PF20316">
    <property type="entry name" value="DUF6612"/>
    <property type="match status" value="1"/>
</dbReference>
<dbReference type="EMBL" id="MCHY01000008">
    <property type="protein sequence ID" value="RKD24344.1"/>
    <property type="molecule type" value="Genomic_DNA"/>
</dbReference>
<evidence type="ECO:0000313" key="4">
    <source>
        <dbReference type="EMBL" id="RKD24344.1"/>
    </source>
</evidence>
<feature type="region of interest" description="Disordered" evidence="1">
    <location>
        <begin position="426"/>
        <end position="450"/>
    </location>
</feature>
<keyword evidence="2" id="KW-0732">Signal</keyword>
<evidence type="ECO:0000313" key="5">
    <source>
        <dbReference type="Proteomes" id="UP000284219"/>
    </source>
</evidence>
<evidence type="ECO:0000259" key="3">
    <source>
        <dbReference type="PROSITE" id="PS51272"/>
    </source>
</evidence>
<keyword evidence="5" id="KW-1185">Reference proteome</keyword>
<feature type="domain" description="SLH" evidence="3">
    <location>
        <begin position="55"/>
        <end position="118"/>
    </location>
</feature>
<accession>A0A419SJY5</accession>
<dbReference type="OrthoDB" id="1957331at2"/>
<dbReference type="AlphaFoldDB" id="A0A419SJY5"/>
<feature type="chain" id="PRO_5038511513" description="SLH domain-containing protein" evidence="2">
    <location>
        <begin position="23"/>
        <end position="450"/>
    </location>
</feature>
<organism evidence="4 5">
    <name type="scientific">Ammoniphilus oxalaticus</name>
    <dbReference type="NCBI Taxonomy" id="66863"/>
    <lineage>
        <taxon>Bacteria</taxon>
        <taxon>Bacillati</taxon>
        <taxon>Bacillota</taxon>
        <taxon>Bacilli</taxon>
        <taxon>Bacillales</taxon>
        <taxon>Paenibacillaceae</taxon>
        <taxon>Aneurinibacillus group</taxon>
        <taxon>Ammoniphilus</taxon>
    </lineage>
</organism>
<dbReference type="RefSeq" id="WP_120189639.1">
    <property type="nucleotide sequence ID" value="NZ_MCHY01000008.1"/>
</dbReference>
<dbReference type="Proteomes" id="UP000284219">
    <property type="component" value="Unassembled WGS sequence"/>
</dbReference>
<reference evidence="4 5" key="1">
    <citation type="submission" date="2016-08" db="EMBL/GenBank/DDBJ databases">
        <title>Novel Firmicute Genomes.</title>
        <authorList>
            <person name="Poppleton D.I."/>
            <person name="Gribaldo S."/>
        </authorList>
    </citation>
    <scope>NUCLEOTIDE SEQUENCE [LARGE SCALE GENOMIC DNA]</scope>
    <source>
        <strain evidence="4 5">RAOx-1</strain>
    </source>
</reference>
<name>A0A419SJY5_9BACL</name>
<protein>
    <recommendedName>
        <fullName evidence="3">SLH domain-containing protein</fullName>
    </recommendedName>
</protein>
<dbReference type="PROSITE" id="PS51272">
    <property type="entry name" value="SLH"/>
    <property type="match status" value="1"/>
</dbReference>
<dbReference type="InterPro" id="IPR001119">
    <property type="entry name" value="SLH_dom"/>
</dbReference>
<evidence type="ECO:0000256" key="1">
    <source>
        <dbReference type="SAM" id="MobiDB-lite"/>
    </source>
</evidence>